<name>A0ABW1D325_9ACTN</name>
<protein>
    <submittedName>
        <fullName evidence="1">Uncharacterized protein</fullName>
    </submittedName>
</protein>
<dbReference type="EMBL" id="JBHSPA010000069">
    <property type="protein sequence ID" value="MFC5831777.1"/>
    <property type="molecule type" value="Genomic_DNA"/>
</dbReference>
<comment type="caution">
    <text evidence="1">The sequence shown here is derived from an EMBL/GenBank/DDBJ whole genome shotgun (WGS) entry which is preliminary data.</text>
</comment>
<reference evidence="2" key="1">
    <citation type="journal article" date="2019" name="Int. J. Syst. Evol. Microbiol.">
        <title>The Global Catalogue of Microorganisms (GCM) 10K type strain sequencing project: providing services to taxonomists for standard genome sequencing and annotation.</title>
        <authorList>
            <consortium name="The Broad Institute Genomics Platform"/>
            <consortium name="The Broad Institute Genome Sequencing Center for Infectious Disease"/>
            <person name="Wu L."/>
            <person name="Ma J."/>
        </authorList>
    </citation>
    <scope>NUCLEOTIDE SEQUENCE [LARGE SCALE GENOMIC DNA]</scope>
    <source>
        <strain evidence="2">CCUG 53903</strain>
    </source>
</reference>
<keyword evidence="2" id="KW-1185">Reference proteome</keyword>
<evidence type="ECO:0000313" key="2">
    <source>
        <dbReference type="Proteomes" id="UP001596058"/>
    </source>
</evidence>
<dbReference type="RefSeq" id="WP_379521236.1">
    <property type="nucleotide sequence ID" value="NZ_JBHSPA010000069.1"/>
</dbReference>
<accession>A0ABW1D325</accession>
<proteinExistence type="predicted"/>
<dbReference type="Proteomes" id="UP001596058">
    <property type="component" value="Unassembled WGS sequence"/>
</dbReference>
<gene>
    <name evidence="1" type="ORF">ACFPZ3_48695</name>
</gene>
<sequence>MVVNSAPDPAHVRIGMKLRLTTFPIGGVGINDIGILGAGNLLGGAANFGQNLQKQIGQTGAPVYNVANARSCRTSTRSAGWRPTTRMSMPVCRRKTSTWSNCTNAS</sequence>
<evidence type="ECO:0000313" key="1">
    <source>
        <dbReference type="EMBL" id="MFC5831777.1"/>
    </source>
</evidence>
<organism evidence="1 2">
    <name type="scientific">Nonomuraea insulae</name>
    <dbReference type="NCBI Taxonomy" id="1616787"/>
    <lineage>
        <taxon>Bacteria</taxon>
        <taxon>Bacillati</taxon>
        <taxon>Actinomycetota</taxon>
        <taxon>Actinomycetes</taxon>
        <taxon>Streptosporangiales</taxon>
        <taxon>Streptosporangiaceae</taxon>
        <taxon>Nonomuraea</taxon>
    </lineage>
</organism>